<evidence type="ECO:0000256" key="7">
    <source>
        <dbReference type="ARBA" id="ARBA00022723"/>
    </source>
</evidence>
<dbReference type="PROSITE" id="PS50846">
    <property type="entry name" value="HMA_2"/>
    <property type="match status" value="1"/>
</dbReference>
<feature type="transmembrane region" description="Helical" evidence="15">
    <location>
        <begin position="683"/>
        <end position="701"/>
    </location>
</feature>
<keyword evidence="14 15" id="KW-0472">Membrane</keyword>
<dbReference type="PROSITE" id="PS01047">
    <property type="entry name" value="HMA_1"/>
    <property type="match status" value="1"/>
</dbReference>
<feature type="transmembrane region" description="Helical" evidence="15">
    <location>
        <begin position="342"/>
        <end position="363"/>
    </location>
</feature>
<evidence type="ECO:0000256" key="11">
    <source>
        <dbReference type="ARBA" id="ARBA00022967"/>
    </source>
</evidence>
<evidence type="ECO:0000256" key="6">
    <source>
        <dbReference type="ARBA" id="ARBA00022692"/>
    </source>
</evidence>
<dbReference type="InterPro" id="IPR017969">
    <property type="entry name" value="Heavy-metal-associated_CS"/>
</dbReference>
<gene>
    <name evidence="17" type="ORF">ACFODK_02125</name>
</gene>
<dbReference type="InterPro" id="IPR027256">
    <property type="entry name" value="P-typ_ATPase_IB"/>
</dbReference>
<evidence type="ECO:0000313" key="17">
    <source>
        <dbReference type="EMBL" id="MFC3099685.1"/>
    </source>
</evidence>
<evidence type="ECO:0000313" key="18">
    <source>
        <dbReference type="Proteomes" id="UP001595378"/>
    </source>
</evidence>
<dbReference type="Gene3D" id="3.30.70.100">
    <property type="match status" value="1"/>
</dbReference>
<dbReference type="EMBL" id="JBHRSU010000001">
    <property type="protein sequence ID" value="MFC3099685.1"/>
    <property type="molecule type" value="Genomic_DNA"/>
</dbReference>
<keyword evidence="10" id="KW-0460">Magnesium</keyword>
<dbReference type="InterPro" id="IPR023214">
    <property type="entry name" value="HAD_sf"/>
</dbReference>
<protein>
    <submittedName>
        <fullName evidence="17">Heavy metal translocating P-type ATPase</fullName>
    </submittedName>
</protein>
<dbReference type="CDD" id="cd00371">
    <property type="entry name" value="HMA"/>
    <property type="match status" value="1"/>
</dbReference>
<evidence type="ECO:0000256" key="8">
    <source>
        <dbReference type="ARBA" id="ARBA00022741"/>
    </source>
</evidence>
<keyword evidence="13" id="KW-0406">Ion transport</keyword>
<evidence type="ECO:0000256" key="14">
    <source>
        <dbReference type="ARBA" id="ARBA00023136"/>
    </source>
</evidence>
<dbReference type="NCBIfam" id="TIGR01511">
    <property type="entry name" value="ATPase-IB1_Cu"/>
    <property type="match status" value="1"/>
</dbReference>
<keyword evidence="7 15" id="KW-0479">Metal-binding</keyword>
<dbReference type="SUPFAM" id="SSF55008">
    <property type="entry name" value="HMA, heavy metal-associated domain"/>
    <property type="match status" value="1"/>
</dbReference>
<comment type="caution">
    <text evidence="17">The sequence shown here is derived from an EMBL/GenBank/DDBJ whole genome shotgun (WGS) entry which is preliminary data.</text>
</comment>
<evidence type="ECO:0000256" key="12">
    <source>
        <dbReference type="ARBA" id="ARBA00022989"/>
    </source>
</evidence>
<feature type="transmembrane region" description="Helical" evidence="15">
    <location>
        <begin position="369"/>
        <end position="395"/>
    </location>
</feature>
<feature type="domain" description="HMA" evidence="16">
    <location>
        <begin position="12"/>
        <end position="77"/>
    </location>
</feature>
<dbReference type="InterPro" id="IPR018303">
    <property type="entry name" value="ATPase_P-typ_P_site"/>
</dbReference>
<evidence type="ECO:0000256" key="9">
    <source>
        <dbReference type="ARBA" id="ARBA00022840"/>
    </source>
</evidence>
<organism evidence="17 18">
    <name type="scientific">Alteraurantiacibacter lauratis</name>
    <dbReference type="NCBI Taxonomy" id="2054627"/>
    <lineage>
        <taxon>Bacteria</taxon>
        <taxon>Pseudomonadati</taxon>
        <taxon>Pseudomonadota</taxon>
        <taxon>Alphaproteobacteria</taxon>
        <taxon>Sphingomonadales</taxon>
        <taxon>Erythrobacteraceae</taxon>
        <taxon>Alteraurantiacibacter</taxon>
    </lineage>
</organism>
<dbReference type="Proteomes" id="UP001595378">
    <property type="component" value="Unassembled WGS sequence"/>
</dbReference>
<keyword evidence="3" id="KW-0813">Transport</keyword>
<feature type="transmembrane region" description="Helical" evidence="15">
    <location>
        <begin position="658"/>
        <end position="677"/>
    </location>
</feature>
<dbReference type="PRINTS" id="PR00119">
    <property type="entry name" value="CATATPASE"/>
</dbReference>
<keyword evidence="8 15" id="KW-0547">Nucleotide-binding</keyword>
<dbReference type="Gene3D" id="3.40.1110.10">
    <property type="entry name" value="Calcium-transporting ATPase, cytoplasmic domain N"/>
    <property type="match status" value="1"/>
</dbReference>
<keyword evidence="12 15" id="KW-1133">Transmembrane helix</keyword>
<evidence type="ECO:0000259" key="16">
    <source>
        <dbReference type="PROSITE" id="PS50846"/>
    </source>
</evidence>
<keyword evidence="11" id="KW-1278">Translocase</keyword>
<comment type="similarity">
    <text evidence="2 15">Belongs to the cation transport ATPase (P-type) (TC 3.A.3) family. Type IB subfamily.</text>
</comment>
<keyword evidence="5" id="KW-0597">Phosphoprotein</keyword>
<dbReference type="SUPFAM" id="SSF81653">
    <property type="entry name" value="Calcium ATPase, transduction domain A"/>
    <property type="match status" value="1"/>
</dbReference>
<reference evidence="18" key="1">
    <citation type="journal article" date="2019" name="Int. J. Syst. Evol. Microbiol.">
        <title>The Global Catalogue of Microorganisms (GCM) 10K type strain sequencing project: providing services to taxonomists for standard genome sequencing and annotation.</title>
        <authorList>
            <consortium name="The Broad Institute Genomics Platform"/>
            <consortium name="The Broad Institute Genome Sequencing Center for Infectious Disease"/>
            <person name="Wu L."/>
            <person name="Ma J."/>
        </authorList>
    </citation>
    <scope>NUCLEOTIDE SEQUENCE [LARGE SCALE GENOMIC DNA]</scope>
    <source>
        <strain evidence="18">KCTC 52606</strain>
    </source>
</reference>
<keyword evidence="9 15" id="KW-0067">ATP-binding</keyword>
<name>A0ABV7ECT8_9SPHN</name>
<dbReference type="PANTHER" id="PTHR43520">
    <property type="entry name" value="ATP7, ISOFORM B"/>
    <property type="match status" value="1"/>
</dbReference>
<feature type="transmembrane region" description="Helical" evidence="15">
    <location>
        <begin position="128"/>
        <end position="150"/>
    </location>
</feature>
<comment type="subcellular location">
    <subcellularLocation>
        <location evidence="1">Cell membrane</location>
        <topology evidence="1">Multi-pass membrane protein</topology>
    </subcellularLocation>
</comment>
<evidence type="ECO:0000256" key="15">
    <source>
        <dbReference type="RuleBase" id="RU362081"/>
    </source>
</evidence>
<feature type="transmembrane region" description="Helical" evidence="15">
    <location>
        <begin position="186"/>
        <end position="204"/>
    </location>
</feature>
<dbReference type="InterPro" id="IPR059000">
    <property type="entry name" value="ATPase_P-type_domA"/>
</dbReference>
<keyword evidence="6 15" id="KW-0812">Transmembrane</keyword>
<dbReference type="PRINTS" id="PR00120">
    <property type="entry name" value="HATPASE"/>
</dbReference>
<dbReference type="PROSITE" id="PS00154">
    <property type="entry name" value="ATPASE_E1_E2"/>
    <property type="match status" value="1"/>
</dbReference>
<dbReference type="SUPFAM" id="SSF56784">
    <property type="entry name" value="HAD-like"/>
    <property type="match status" value="1"/>
</dbReference>
<keyword evidence="18" id="KW-1185">Reference proteome</keyword>
<dbReference type="InterPro" id="IPR006121">
    <property type="entry name" value="HMA_dom"/>
</dbReference>
<feature type="transmembrane region" description="Helical" evidence="15">
    <location>
        <begin position="162"/>
        <end position="180"/>
    </location>
</feature>
<evidence type="ECO:0000256" key="13">
    <source>
        <dbReference type="ARBA" id="ARBA00023065"/>
    </source>
</evidence>
<proteinExistence type="inferred from homology"/>
<dbReference type="Pfam" id="PF00403">
    <property type="entry name" value="HMA"/>
    <property type="match status" value="1"/>
</dbReference>
<dbReference type="InterPro" id="IPR001757">
    <property type="entry name" value="P_typ_ATPase"/>
</dbReference>
<dbReference type="Pfam" id="PF00122">
    <property type="entry name" value="E1-E2_ATPase"/>
    <property type="match status" value="1"/>
</dbReference>
<sequence>MSSLPAPAKELETSVLAVPGAHCAGCMSKIERGLAALPQVVTARVNLTSRLVTVMHDPALDEGRIVAELARIGFEAQRRPREVAKPFSAVKPLLGPLAVAGFAMMNVMLLSVSIWSGADGSTRELFHWISAAIALPAVAYAGQPFFHSAWGALRNGRTNMDVPISIGVIIACGLSVYETMTGGRHAWFDGALMLLAILLAGRVLDAMMRDRARAGVDALLSQAAQGALVVRAGGALEWVAAEALQPGMVMRVATGERLAADGHIVSGASRFDQALLTGETRPIACVQGDKVLAGTLNLDAPVDVEVSHTGQNTTLAEIARLMEASSQNRSRYVRIADRASRLYAPAVHTLAALSVVGWLIAGASLYQSLVIGVAVLIITCPCALGLAVPVAQVVASGSLLKAGIMVKDGSAIERLASVDRALLDKTGTLTLGRPVPDAAALDAMNAEEAAAALALASHSRHPLSRALADALMQRGVRPAAVAAVREEAGVGLHGVLDGKVVALRRPESTTSMGVALVIAGNPTRLIPFADRLRDDAQAALADLKRMGILASILSGDNADAVAQVARETGLTGQAGASPADKQAAIARLQRAGHNVLMVGDGLNDGPALAAADASMAPGSASDVGMQAADMVFVQPSLASLPRAIRAARRTMAVVRQNFALAIGYNVLAVPLAIAGYVTPLIAALAMSLSSLIVVANSLRLIRAAR</sequence>
<evidence type="ECO:0000256" key="3">
    <source>
        <dbReference type="ARBA" id="ARBA00022448"/>
    </source>
</evidence>
<dbReference type="NCBIfam" id="TIGR01494">
    <property type="entry name" value="ATPase_P-type"/>
    <property type="match status" value="1"/>
</dbReference>
<dbReference type="InterPro" id="IPR023299">
    <property type="entry name" value="ATPase_P-typ_cyto_dom_N"/>
</dbReference>
<keyword evidence="4 15" id="KW-1003">Cell membrane</keyword>
<dbReference type="Gene3D" id="3.40.50.1000">
    <property type="entry name" value="HAD superfamily/HAD-like"/>
    <property type="match status" value="1"/>
</dbReference>
<accession>A0ABV7ECT8</accession>
<dbReference type="InterPro" id="IPR036163">
    <property type="entry name" value="HMA_dom_sf"/>
</dbReference>
<dbReference type="InterPro" id="IPR023298">
    <property type="entry name" value="ATPase_P-typ_TM_dom_sf"/>
</dbReference>
<dbReference type="Pfam" id="PF00702">
    <property type="entry name" value="Hydrolase"/>
    <property type="match status" value="1"/>
</dbReference>
<dbReference type="Gene3D" id="2.70.150.10">
    <property type="entry name" value="Calcium-transporting ATPase, cytoplasmic transduction domain A"/>
    <property type="match status" value="1"/>
</dbReference>
<dbReference type="RefSeq" id="WP_336917081.1">
    <property type="nucleotide sequence ID" value="NZ_JBANRN010000001.1"/>
</dbReference>
<dbReference type="PANTHER" id="PTHR43520:SF5">
    <property type="entry name" value="CATION-TRANSPORTING P-TYPE ATPASE-RELATED"/>
    <property type="match status" value="1"/>
</dbReference>
<dbReference type="SUPFAM" id="SSF81665">
    <property type="entry name" value="Calcium ATPase, transmembrane domain M"/>
    <property type="match status" value="1"/>
</dbReference>
<dbReference type="NCBIfam" id="TIGR01525">
    <property type="entry name" value="ATPase-IB_hvy"/>
    <property type="match status" value="1"/>
</dbReference>
<evidence type="ECO:0000256" key="10">
    <source>
        <dbReference type="ARBA" id="ARBA00022842"/>
    </source>
</evidence>
<dbReference type="InterPro" id="IPR008250">
    <property type="entry name" value="ATPase_P-typ_transduc_dom_A_sf"/>
</dbReference>
<evidence type="ECO:0000256" key="1">
    <source>
        <dbReference type="ARBA" id="ARBA00004651"/>
    </source>
</evidence>
<dbReference type="NCBIfam" id="TIGR01512">
    <property type="entry name" value="ATPase-IB2_Cd"/>
    <property type="match status" value="1"/>
</dbReference>
<evidence type="ECO:0000256" key="5">
    <source>
        <dbReference type="ARBA" id="ARBA00022553"/>
    </source>
</evidence>
<feature type="transmembrane region" description="Helical" evidence="15">
    <location>
        <begin position="93"/>
        <end position="116"/>
    </location>
</feature>
<dbReference type="InterPro" id="IPR036412">
    <property type="entry name" value="HAD-like_sf"/>
</dbReference>
<evidence type="ECO:0000256" key="4">
    <source>
        <dbReference type="ARBA" id="ARBA00022475"/>
    </source>
</evidence>
<evidence type="ECO:0000256" key="2">
    <source>
        <dbReference type="ARBA" id="ARBA00006024"/>
    </source>
</evidence>